<keyword evidence="2" id="KW-1185">Reference proteome</keyword>
<evidence type="ECO:0000313" key="1">
    <source>
        <dbReference type="EMBL" id="KLV08054.1"/>
    </source>
</evidence>
<gene>
    <name evidence="1" type="ORF">ABT57_14595</name>
</gene>
<dbReference type="RefSeq" id="WP_047885946.1">
    <property type="nucleotide sequence ID" value="NZ_CP071326.1"/>
</dbReference>
<dbReference type="PATRIC" id="fig|320778.3.peg.3174"/>
<protein>
    <recommendedName>
        <fullName evidence="3">Lipoprotein</fullName>
    </recommendedName>
</protein>
<dbReference type="Proteomes" id="UP000035909">
    <property type="component" value="Unassembled WGS sequence"/>
</dbReference>
<sequence>MRKLAVLLCILGLTGCNDDDVKDTLTGKADVYAVTSAKLDGEDRFKDLATLENETGTTVPDDFPAGTPDELAQRLASLGIDVEETSCGAIDTSNGDVCFGEEGNKTCVPPEVQTVGLTIYKISIGDVKLAYDNGFYPKLAAELLGNTYASFDIDEVACSVIGQ</sequence>
<name>A0A0J1H8Q1_9GAMM</name>
<dbReference type="PROSITE" id="PS51257">
    <property type="entry name" value="PROKAR_LIPOPROTEIN"/>
    <property type="match status" value="1"/>
</dbReference>
<comment type="caution">
    <text evidence="1">The sequence shown here is derived from an EMBL/GenBank/DDBJ whole genome shotgun (WGS) entry which is preliminary data.</text>
</comment>
<accession>A0A0J1H8Q1</accession>
<evidence type="ECO:0000313" key="2">
    <source>
        <dbReference type="Proteomes" id="UP000035909"/>
    </source>
</evidence>
<evidence type="ECO:0008006" key="3">
    <source>
        <dbReference type="Google" id="ProtNLM"/>
    </source>
</evidence>
<dbReference type="OrthoDB" id="5814438at2"/>
<organism evidence="1 2">
    <name type="scientific">Photobacterium ganghwense</name>
    <dbReference type="NCBI Taxonomy" id="320778"/>
    <lineage>
        <taxon>Bacteria</taxon>
        <taxon>Pseudomonadati</taxon>
        <taxon>Pseudomonadota</taxon>
        <taxon>Gammaproteobacteria</taxon>
        <taxon>Vibrionales</taxon>
        <taxon>Vibrionaceae</taxon>
        <taxon>Photobacterium</taxon>
    </lineage>
</organism>
<dbReference type="AlphaFoldDB" id="A0A0J1H8Q1"/>
<proteinExistence type="predicted"/>
<reference evidence="1 2" key="1">
    <citation type="submission" date="2015-05" db="EMBL/GenBank/DDBJ databases">
        <title>Photobacterium galathea sp. nov.</title>
        <authorList>
            <person name="Machado H."/>
            <person name="Gram L."/>
        </authorList>
    </citation>
    <scope>NUCLEOTIDE SEQUENCE [LARGE SCALE GENOMIC DNA]</scope>
    <source>
        <strain evidence="1 2">DSM 22954</strain>
    </source>
</reference>
<dbReference type="EMBL" id="LDOU01000015">
    <property type="protein sequence ID" value="KLV08054.1"/>
    <property type="molecule type" value="Genomic_DNA"/>
</dbReference>